<dbReference type="InterPro" id="IPR011009">
    <property type="entry name" value="Kinase-like_dom_sf"/>
</dbReference>
<dbReference type="GO" id="GO:0004674">
    <property type="term" value="F:protein serine/threonine kinase activity"/>
    <property type="evidence" value="ECO:0007669"/>
    <property type="project" value="UniProtKB-EC"/>
</dbReference>
<accession>A0A6N2R0V2</accession>
<evidence type="ECO:0000256" key="4">
    <source>
        <dbReference type="ARBA" id="ARBA00022840"/>
    </source>
</evidence>
<dbReference type="SUPFAM" id="SSF56112">
    <property type="entry name" value="Protein kinase-like (PK-like)"/>
    <property type="match status" value="1"/>
</dbReference>
<keyword evidence="6" id="KW-0472">Membrane</keyword>
<feature type="binding site" evidence="5">
    <location>
        <position position="41"/>
    </location>
    <ligand>
        <name>ATP</name>
        <dbReference type="ChEBI" id="CHEBI:30616"/>
    </ligand>
</feature>
<gene>
    <name evidence="8" type="primary">prkC_2</name>
    <name evidence="8" type="ORF">BHLFYP23_01347</name>
</gene>
<keyword evidence="6" id="KW-0812">Transmembrane</keyword>
<reference evidence="8" key="1">
    <citation type="submission" date="2019-11" db="EMBL/GenBank/DDBJ databases">
        <authorList>
            <person name="Feng L."/>
        </authorList>
    </citation>
    <scope>NUCLEOTIDE SEQUENCE</scope>
    <source>
        <strain evidence="8">BhanseniiLFYP23</strain>
    </source>
</reference>
<sequence>MRKTGELIDGRYKILRKLGEGGMSVVYLAVNEKVNKHWAIKEVKKEGVENFETVHQRLLTEADILKRLHHPNLPDIVDIIENEETFLLVMDYIEGRQLESIVQEYGPQKEETVVNWGKQLCDVLSYLHSQNPPIIYRDMKPANVMVQKDGKVVLIDFGTAREFKESQAEDTLCLGTCGYAAPEQYKGQGQSDIRTDIYCLGVTLYYLLTGHNPICKPYEIYPIRYWNTNLSSGLEMIILKCTRKNPSKRYQSCEELQQELSHYYKLDIEYQKSQKIKKLMLFCFLGLTIVSGFLSLVFYREEKELVKNAYEDCLYEAQRQRGKEQYQACYQAAITLKPKDSRAYKALLETFLWKDNEEQEELQGYSVCFFSEKEEKFIREMLGITKEGNKRNEEYLKSRKREYESFAYILGLAYFYSYNGTGNKAAAEKWLKIAGEGKPSQGLQEAEIIRAQKLWKIASYYDRLGMYHQGGDVRISYKDYWGDLTEIVKHEKKNRYKSKDLLFAYKEILSQMITSAFQFAGAGVTKAEMEKQLREIEEGLDAMKIEKGSANAVYEEEMKRNLCENLSAAHHSIEAAFEEGSGENE</sequence>
<dbReference type="EMBL" id="CACRSY010000004">
    <property type="protein sequence ID" value="VYS73929.1"/>
    <property type="molecule type" value="Genomic_DNA"/>
</dbReference>
<dbReference type="InterPro" id="IPR000719">
    <property type="entry name" value="Prot_kinase_dom"/>
</dbReference>
<dbReference type="Gene3D" id="1.10.510.10">
    <property type="entry name" value="Transferase(Phosphotransferase) domain 1"/>
    <property type="match status" value="1"/>
</dbReference>
<evidence type="ECO:0000256" key="1">
    <source>
        <dbReference type="ARBA" id="ARBA00022679"/>
    </source>
</evidence>
<dbReference type="PANTHER" id="PTHR43289">
    <property type="entry name" value="MITOGEN-ACTIVATED PROTEIN KINASE KINASE KINASE 20-RELATED"/>
    <property type="match status" value="1"/>
</dbReference>
<evidence type="ECO:0000313" key="8">
    <source>
        <dbReference type="EMBL" id="VYS73929.1"/>
    </source>
</evidence>
<evidence type="ECO:0000256" key="6">
    <source>
        <dbReference type="SAM" id="Phobius"/>
    </source>
</evidence>
<feature type="transmembrane region" description="Helical" evidence="6">
    <location>
        <begin position="279"/>
        <end position="299"/>
    </location>
</feature>
<dbReference type="SMART" id="SM00220">
    <property type="entry name" value="S_TKc"/>
    <property type="match status" value="1"/>
</dbReference>
<organism evidence="8">
    <name type="scientific">Blautia hansenii</name>
    <name type="common">Ruminococcus hansenii</name>
    <dbReference type="NCBI Taxonomy" id="1322"/>
    <lineage>
        <taxon>Bacteria</taxon>
        <taxon>Bacillati</taxon>
        <taxon>Bacillota</taxon>
        <taxon>Clostridia</taxon>
        <taxon>Lachnospirales</taxon>
        <taxon>Lachnospiraceae</taxon>
        <taxon>Blautia</taxon>
    </lineage>
</organism>
<dbReference type="PROSITE" id="PS00107">
    <property type="entry name" value="PROTEIN_KINASE_ATP"/>
    <property type="match status" value="1"/>
</dbReference>
<dbReference type="InterPro" id="IPR008271">
    <property type="entry name" value="Ser/Thr_kinase_AS"/>
</dbReference>
<evidence type="ECO:0000256" key="5">
    <source>
        <dbReference type="PROSITE-ProRule" id="PRU10141"/>
    </source>
</evidence>
<evidence type="ECO:0000256" key="2">
    <source>
        <dbReference type="ARBA" id="ARBA00022741"/>
    </source>
</evidence>
<dbReference type="GO" id="GO:0005524">
    <property type="term" value="F:ATP binding"/>
    <property type="evidence" value="ECO:0007669"/>
    <property type="project" value="UniProtKB-UniRule"/>
</dbReference>
<dbReference type="Gene3D" id="3.30.200.20">
    <property type="entry name" value="Phosphorylase Kinase, domain 1"/>
    <property type="match status" value="1"/>
</dbReference>
<dbReference type="AlphaFoldDB" id="A0A6N2R0V2"/>
<evidence type="ECO:0000259" key="7">
    <source>
        <dbReference type="PROSITE" id="PS50011"/>
    </source>
</evidence>
<keyword evidence="6" id="KW-1133">Transmembrane helix</keyword>
<keyword evidence="2 5" id="KW-0547">Nucleotide-binding</keyword>
<keyword evidence="3 8" id="KW-0418">Kinase</keyword>
<dbReference type="PROSITE" id="PS00108">
    <property type="entry name" value="PROTEIN_KINASE_ST"/>
    <property type="match status" value="1"/>
</dbReference>
<dbReference type="EC" id="2.7.11.1" evidence="8"/>
<name>A0A6N2R0V2_BLAHA</name>
<protein>
    <submittedName>
        <fullName evidence="8">Serine/threonine-protein kinase PrkC</fullName>
        <ecNumber evidence="8">2.7.11.1</ecNumber>
    </submittedName>
</protein>
<evidence type="ECO:0000256" key="3">
    <source>
        <dbReference type="ARBA" id="ARBA00022777"/>
    </source>
</evidence>
<proteinExistence type="predicted"/>
<dbReference type="CDD" id="cd14014">
    <property type="entry name" value="STKc_PknB_like"/>
    <property type="match status" value="1"/>
</dbReference>
<keyword evidence="4 5" id="KW-0067">ATP-binding</keyword>
<dbReference type="PANTHER" id="PTHR43289:SF34">
    <property type="entry name" value="SERINE_THREONINE-PROTEIN KINASE YBDM-RELATED"/>
    <property type="match status" value="1"/>
</dbReference>
<dbReference type="Pfam" id="PF00069">
    <property type="entry name" value="Pkinase"/>
    <property type="match status" value="1"/>
</dbReference>
<dbReference type="PROSITE" id="PS50011">
    <property type="entry name" value="PROTEIN_KINASE_DOM"/>
    <property type="match status" value="1"/>
</dbReference>
<dbReference type="RefSeq" id="WP_156341719.1">
    <property type="nucleotide sequence ID" value="NZ_CACRSY010000004.1"/>
</dbReference>
<dbReference type="InterPro" id="IPR017441">
    <property type="entry name" value="Protein_kinase_ATP_BS"/>
</dbReference>
<keyword evidence="1 8" id="KW-0808">Transferase</keyword>
<feature type="domain" description="Protein kinase" evidence="7">
    <location>
        <begin position="12"/>
        <end position="265"/>
    </location>
</feature>